<name>C0EX21_9FIRM</name>
<comment type="caution">
    <text evidence="2">The sequence shown here is derived from an EMBL/GenBank/DDBJ whole genome shotgun (WGS) entry which is preliminary data.</text>
</comment>
<evidence type="ECO:0000313" key="2">
    <source>
        <dbReference type="EMBL" id="EEG36226.1"/>
    </source>
</evidence>
<dbReference type="AlphaFoldDB" id="C0EX21"/>
<reference evidence="2 3" key="1">
    <citation type="submission" date="2009-01" db="EMBL/GenBank/DDBJ databases">
        <authorList>
            <person name="Fulton L."/>
            <person name="Clifton S."/>
            <person name="Fulton B."/>
            <person name="Xu J."/>
            <person name="Minx P."/>
            <person name="Pepin K.H."/>
            <person name="Johnson M."/>
            <person name="Bhonagiri V."/>
            <person name="Nash W.E."/>
            <person name="Mardis E.R."/>
            <person name="Wilson R.K."/>
        </authorList>
    </citation>
    <scope>NUCLEOTIDE SEQUENCE [LARGE SCALE GENOMIC DNA]</scope>
    <source>
        <strain evidence="2 3">DSM 3353</strain>
    </source>
</reference>
<protein>
    <submittedName>
        <fullName evidence="2">Uncharacterized protein</fullName>
    </submittedName>
</protein>
<feature type="transmembrane region" description="Helical" evidence="1">
    <location>
        <begin position="20"/>
        <end position="46"/>
    </location>
</feature>
<sequence length="122" mass="14439">MQKVIHLSQLQKNFQTHSDFHFLPSVAILIDNTALFYILFSLFYCLYCTKRKTTVKHFLFPFLFLSIRLSTVIFCFFFRTISHFAYNNCSPVDAIRIHLFTMPRKDVKKRLFLSNSCIDNPG</sequence>
<reference evidence="2 3" key="2">
    <citation type="submission" date="2009-02" db="EMBL/GenBank/DDBJ databases">
        <title>Draft genome sequence of Eubacterium hallii (DSM 3353).</title>
        <authorList>
            <person name="Sudarsanam P."/>
            <person name="Ley R."/>
            <person name="Guruge J."/>
            <person name="Turnbaugh P.J."/>
            <person name="Mahowald M."/>
            <person name="Liep D."/>
            <person name="Gordon J."/>
        </authorList>
    </citation>
    <scope>NUCLEOTIDE SEQUENCE [LARGE SCALE GENOMIC DNA]</scope>
    <source>
        <strain evidence="2 3">DSM 3353</strain>
    </source>
</reference>
<gene>
    <name evidence="2" type="ORF">EUBHAL_01962</name>
</gene>
<accession>C0EX21</accession>
<evidence type="ECO:0000313" key="3">
    <source>
        <dbReference type="Proteomes" id="UP000003174"/>
    </source>
</evidence>
<keyword evidence="1" id="KW-1133">Transmembrane helix</keyword>
<evidence type="ECO:0000256" key="1">
    <source>
        <dbReference type="SAM" id="Phobius"/>
    </source>
</evidence>
<keyword evidence="1" id="KW-0472">Membrane</keyword>
<keyword evidence="1" id="KW-0812">Transmembrane</keyword>
<organism evidence="2 3">
    <name type="scientific">Anaerobutyricum hallii DSM 3353</name>
    <dbReference type="NCBI Taxonomy" id="411469"/>
    <lineage>
        <taxon>Bacteria</taxon>
        <taxon>Bacillati</taxon>
        <taxon>Bacillota</taxon>
        <taxon>Clostridia</taxon>
        <taxon>Lachnospirales</taxon>
        <taxon>Lachnospiraceae</taxon>
        <taxon>Anaerobutyricum</taxon>
    </lineage>
</organism>
<feature type="transmembrane region" description="Helical" evidence="1">
    <location>
        <begin position="58"/>
        <end position="81"/>
    </location>
</feature>
<dbReference type="EMBL" id="ACEP01000088">
    <property type="protein sequence ID" value="EEG36226.1"/>
    <property type="molecule type" value="Genomic_DNA"/>
</dbReference>
<dbReference type="Proteomes" id="UP000003174">
    <property type="component" value="Unassembled WGS sequence"/>
</dbReference>
<proteinExistence type="predicted"/>